<dbReference type="Pfam" id="PF02362">
    <property type="entry name" value="B3"/>
    <property type="match status" value="1"/>
</dbReference>
<protein>
    <submittedName>
        <fullName evidence="7">B3 domain-containing protein REM16</fullName>
    </submittedName>
</protein>
<dbReference type="GO" id="GO:0005634">
    <property type="term" value="C:nucleus"/>
    <property type="evidence" value="ECO:0007669"/>
    <property type="project" value="UniProtKB-SubCell"/>
</dbReference>
<keyword evidence="4" id="KW-0804">Transcription</keyword>
<evidence type="ECO:0000256" key="2">
    <source>
        <dbReference type="ARBA" id="ARBA00023015"/>
    </source>
</evidence>
<comment type="subcellular location">
    <subcellularLocation>
        <location evidence="1">Nucleus</location>
    </subcellularLocation>
</comment>
<dbReference type="CDD" id="cd10017">
    <property type="entry name" value="B3_DNA"/>
    <property type="match status" value="1"/>
</dbReference>
<sequence length="261" mass="27461">MKSHHACSARLIVCQFICAFWRQSKLSASEIRLLIPAQRIPPMFNQHLKEQQPTGAVSLRGPSGNRWQAALASESESEAAWCFDQGWKEFVTDHSLRLGHFLVFTRDGPAQFSVAVFSSSGVIDPAALDARPTANGGAAVKLEDGEGVGVRGDVDAGGDTSSEVSLLPAEEGDGGATGRRTGATSGGAGGASEMSLVLREEGRGVTGKRARATTSDLPADASAPKKHSALAKKAGKRRPQAATSKDVSMIVHSKNDTRQEP</sequence>
<gene>
    <name evidence="7" type="ORF">ZEAMMB73_Zm00001d049094</name>
</gene>
<evidence type="ECO:0000256" key="3">
    <source>
        <dbReference type="ARBA" id="ARBA00023125"/>
    </source>
</evidence>
<accession>A0A1D6PS97</accession>
<dbReference type="EMBL" id="CM000780">
    <property type="protein sequence ID" value="AQK49578.1"/>
    <property type="molecule type" value="Genomic_DNA"/>
</dbReference>
<dbReference type="SUPFAM" id="SSF101936">
    <property type="entry name" value="DNA-binding pseudobarrel domain"/>
    <property type="match status" value="1"/>
</dbReference>
<keyword evidence="2" id="KW-0805">Transcription regulation</keyword>
<dbReference type="ExpressionAtlas" id="A0A1D6PS97">
    <property type="expression patterns" value="baseline and differential"/>
</dbReference>
<dbReference type="InterPro" id="IPR003340">
    <property type="entry name" value="B3_DNA-bd"/>
</dbReference>
<name>A0A1D6PS97_MAIZE</name>
<dbReference type="SMART" id="SM01019">
    <property type="entry name" value="B3"/>
    <property type="match status" value="1"/>
</dbReference>
<proteinExistence type="predicted"/>
<evidence type="ECO:0000256" key="1">
    <source>
        <dbReference type="ARBA" id="ARBA00004123"/>
    </source>
</evidence>
<reference evidence="7" key="1">
    <citation type="submission" date="2015-12" db="EMBL/GenBank/DDBJ databases">
        <title>Update maize B73 reference genome by single molecule sequencing technologies.</title>
        <authorList>
            <consortium name="Maize Genome Sequencing Project"/>
            <person name="Ware D."/>
        </authorList>
    </citation>
    <scope>NUCLEOTIDE SEQUENCE</scope>
    <source>
        <tissue evidence="7">Seedling</tissue>
    </source>
</reference>
<dbReference type="PANTHER" id="PTHR31920:SF132">
    <property type="entry name" value="TF-B3 DOMAIN-CONTAINING PROTEIN"/>
    <property type="match status" value="1"/>
</dbReference>
<dbReference type="InterPro" id="IPR015300">
    <property type="entry name" value="DNA-bd_pseudobarrel_sf"/>
</dbReference>
<evidence type="ECO:0000256" key="6">
    <source>
        <dbReference type="SAM" id="MobiDB-lite"/>
    </source>
</evidence>
<dbReference type="Gene3D" id="2.40.330.10">
    <property type="entry name" value="DNA-binding pseudobarrel domain"/>
    <property type="match status" value="1"/>
</dbReference>
<feature type="region of interest" description="Disordered" evidence="6">
    <location>
        <begin position="148"/>
        <end position="261"/>
    </location>
</feature>
<dbReference type="AlphaFoldDB" id="A0A1D6PS97"/>
<evidence type="ECO:0000313" key="7">
    <source>
        <dbReference type="EMBL" id="AQK49578.1"/>
    </source>
</evidence>
<dbReference type="PANTHER" id="PTHR31920">
    <property type="entry name" value="B3 DOMAIN-CONTAINING"/>
    <property type="match status" value="1"/>
</dbReference>
<evidence type="ECO:0000256" key="5">
    <source>
        <dbReference type="ARBA" id="ARBA00023242"/>
    </source>
</evidence>
<keyword evidence="5" id="KW-0539">Nucleus</keyword>
<keyword evidence="3" id="KW-0238">DNA-binding</keyword>
<dbReference type="InterPro" id="IPR050655">
    <property type="entry name" value="Plant_B3_domain"/>
</dbReference>
<evidence type="ECO:0000256" key="4">
    <source>
        <dbReference type="ARBA" id="ARBA00023163"/>
    </source>
</evidence>
<organism evidence="7">
    <name type="scientific">Zea mays</name>
    <name type="common">Maize</name>
    <dbReference type="NCBI Taxonomy" id="4577"/>
    <lineage>
        <taxon>Eukaryota</taxon>
        <taxon>Viridiplantae</taxon>
        <taxon>Streptophyta</taxon>
        <taxon>Embryophyta</taxon>
        <taxon>Tracheophyta</taxon>
        <taxon>Spermatophyta</taxon>
        <taxon>Magnoliopsida</taxon>
        <taxon>Liliopsida</taxon>
        <taxon>Poales</taxon>
        <taxon>Poaceae</taxon>
        <taxon>PACMAD clade</taxon>
        <taxon>Panicoideae</taxon>
        <taxon>Andropogonodae</taxon>
        <taxon>Andropogoneae</taxon>
        <taxon>Tripsacinae</taxon>
        <taxon>Zea</taxon>
    </lineage>
</organism>
<feature type="compositionally biased region" description="Basic residues" evidence="6">
    <location>
        <begin position="224"/>
        <end position="239"/>
    </location>
</feature>
<dbReference type="GO" id="GO:0003677">
    <property type="term" value="F:DNA binding"/>
    <property type="evidence" value="ECO:0007669"/>
    <property type="project" value="UniProtKB-KW"/>
</dbReference>
<dbReference type="PROSITE" id="PS50863">
    <property type="entry name" value="B3"/>
    <property type="match status" value="1"/>
</dbReference>